<comment type="caution">
    <text evidence="1">The sequence shown here is derived from an EMBL/GenBank/DDBJ whole genome shotgun (WGS) entry which is preliminary data.</text>
</comment>
<evidence type="ECO:0000313" key="2">
    <source>
        <dbReference type="Proteomes" id="UP000570517"/>
    </source>
</evidence>
<proteinExistence type="predicted"/>
<dbReference type="AlphaFoldDB" id="A0A850PVC2"/>
<gene>
    <name evidence="1" type="ORF">HLY00_3576</name>
</gene>
<keyword evidence="2" id="KW-1185">Reference proteome</keyword>
<protein>
    <submittedName>
        <fullName evidence="1">Uncharacterized protein</fullName>
    </submittedName>
</protein>
<sequence>MVISSSDTPAREDRAGVPYRSGDLLLFFGVIRVGGVVYHCRCIGGVEVVVSFVAA</sequence>
<reference evidence="1 2" key="1">
    <citation type="submission" date="2020-05" db="EMBL/GenBank/DDBJ databases">
        <title>Draft genome sequence of Mycobacterium hippocampi DL, isolated from European seabass, Dicentrarchus labrax, reared in fish farms.</title>
        <authorList>
            <person name="Stathopoulou P."/>
            <person name="Asimakis E."/>
            <person name="Tzokas K."/>
            <person name="Batargias C."/>
            <person name="Tsiamis G."/>
        </authorList>
    </citation>
    <scope>NUCLEOTIDE SEQUENCE [LARGE SCALE GENOMIC DNA]</scope>
    <source>
        <strain evidence="1 2">DL</strain>
    </source>
</reference>
<dbReference type="Proteomes" id="UP000570517">
    <property type="component" value="Unassembled WGS sequence"/>
</dbReference>
<dbReference type="EMBL" id="JABFYL010000037">
    <property type="protein sequence ID" value="NVN51496.1"/>
    <property type="molecule type" value="Genomic_DNA"/>
</dbReference>
<organism evidence="1 2">
    <name type="scientific">Mycolicibacterium hippocampi</name>
    <dbReference type="NCBI Taxonomy" id="659824"/>
    <lineage>
        <taxon>Bacteria</taxon>
        <taxon>Bacillati</taxon>
        <taxon>Actinomycetota</taxon>
        <taxon>Actinomycetes</taxon>
        <taxon>Mycobacteriales</taxon>
        <taxon>Mycobacteriaceae</taxon>
        <taxon>Mycolicibacterium</taxon>
    </lineage>
</organism>
<evidence type="ECO:0000313" key="1">
    <source>
        <dbReference type="EMBL" id="NVN51496.1"/>
    </source>
</evidence>
<accession>A0A850PVC2</accession>
<name>A0A850PVC2_9MYCO</name>